<comment type="caution">
    <text evidence="1">The sequence shown here is derived from an EMBL/GenBank/DDBJ whole genome shotgun (WGS) entry which is preliminary data.</text>
</comment>
<evidence type="ECO:0008006" key="3">
    <source>
        <dbReference type="Google" id="ProtNLM"/>
    </source>
</evidence>
<evidence type="ECO:0000313" key="1">
    <source>
        <dbReference type="EMBL" id="MBS9721939.1"/>
    </source>
</evidence>
<name>A0ABS5RY29_9HYPH</name>
<gene>
    <name evidence="1" type="ORF">JYU29_14705</name>
</gene>
<proteinExistence type="predicted"/>
<evidence type="ECO:0000313" key="2">
    <source>
        <dbReference type="Proteomes" id="UP001297272"/>
    </source>
</evidence>
<dbReference type="InterPro" id="IPR027266">
    <property type="entry name" value="TrmE/GcvT-like"/>
</dbReference>
<keyword evidence="2" id="KW-1185">Reference proteome</keyword>
<organism evidence="1 2">
    <name type="scientific">Tianweitania aestuarii</name>
    <dbReference type="NCBI Taxonomy" id="2814886"/>
    <lineage>
        <taxon>Bacteria</taxon>
        <taxon>Pseudomonadati</taxon>
        <taxon>Pseudomonadota</taxon>
        <taxon>Alphaproteobacteria</taxon>
        <taxon>Hyphomicrobiales</taxon>
        <taxon>Phyllobacteriaceae</taxon>
        <taxon>Tianweitania</taxon>
    </lineage>
</organism>
<sequence>MPDHRPQTMLDRGAFWTPVPDWSTATLDGNGWSARVVPNLHRLLVSGNLETALANLAPDTPSIGLWQISEGNIQALRIGRDRMLLTSVDPLAAEPGWNAEGYAVSLADDAYCTLELQGPKLRSLLEEMTFVDLEGESSSAATLVCGQLALLHSTADKQVWVHVETPLATFIWHWLERR</sequence>
<dbReference type="Gene3D" id="3.30.1360.120">
    <property type="entry name" value="Probable tRNA modification gtpase trme, domain 1"/>
    <property type="match status" value="1"/>
</dbReference>
<dbReference type="EMBL" id="JAFMNX010000003">
    <property type="protein sequence ID" value="MBS9721939.1"/>
    <property type="molecule type" value="Genomic_DNA"/>
</dbReference>
<accession>A0ABS5RY29</accession>
<dbReference type="Proteomes" id="UP001297272">
    <property type="component" value="Unassembled WGS sequence"/>
</dbReference>
<reference evidence="1 2" key="1">
    <citation type="submission" date="2021-03" db="EMBL/GenBank/DDBJ databases">
        <title>Tianweitania aestuarii sp. nov., isolated from a tidal flat.</title>
        <authorList>
            <person name="Park S."/>
            <person name="Yoon J.-H."/>
        </authorList>
    </citation>
    <scope>NUCLEOTIDE SEQUENCE [LARGE SCALE GENOMIC DNA]</scope>
    <source>
        <strain evidence="1 2">BSSL-BM11</strain>
    </source>
</reference>
<dbReference type="RefSeq" id="WP_213985539.1">
    <property type="nucleotide sequence ID" value="NZ_JAFMNX010000003.1"/>
</dbReference>
<protein>
    <recommendedName>
        <fullName evidence="3">HutD family protein</fullName>
    </recommendedName>
</protein>